<accession>A0A2U1MNN4</accession>
<evidence type="ECO:0000259" key="8">
    <source>
        <dbReference type="PROSITE" id="PS50863"/>
    </source>
</evidence>
<keyword evidence="3" id="KW-0805">Transcription regulation</keyword>
<evidence type="ECO:0000256" key="5">
    <source>
        <dbReference type="ARBA" id="ARBA00023163"/>
    </source>
</evidence>
<keyword evidence="6" id="KW-0539">Nucleus</keyword>
<name>A0A2U1MNN4_ARTAN</name>
<evidence type="ECO:0000256" key="6">
    <source>
        <dbReference type="ARBA" id="ARBA00023242"/>
    </source>
</evidence>
<evidence type="ECO:0000313" key="10">
    <source>
        <dbReference type="Proteomes" id="UP000245207"/>
    </source>
</evidence>
<dbReference type="EMBL" id="PKPP01004762">
    <property type="protein sequence ID" value="PWA62883.1"/>
    <property type="molecule type" value="Genomic_DNA"/>
</dbReference>
<feature type="region of interest" description="Disordered" evidence="7">
    <location>
        <begin position="49"/>
        <end position="72"/>
    </location>
</feature>
<proteinExistence type="predicted"/>
<gene>
    <name evidence="9" type="ORF">CTI12_AA358710</name>
</gene>
<dbReference type="InterPro" id="IPR039218">
    <property type="entry name" value="REM_fam"/>
</dbReference>
<evidence type="ECO:0000256" key="1">
    <source>
        <dbReference type="ARBA" id="ARBA00004123"/>
    </source>
</evidence>
<evidence type="ECO:0000313" key="9">
    <source>
        <dbReference type="EMBL" id="PWA62883.1"/>
    </source>
</evidence>
<dbReference type="PANTHER" id="PTHR31674:SF62">
    <property type="entry name" value="B3 DOMAIN-CONTAINING PROTEIN REM14-RELATED"/>
    <property type="match status" value="1"/>
</dbReference>
<feature type="compositionally biased region" description="Basic and acidic residues" evidence="7">
    <location>
        <begin position="61"/>
        <end position="72"/>
    </location>
</feature>
<evidence type="ECO:0000256" key="2">
    <source>
        <dbReference type="ARBA" id="ARBA00022737"/>
    </source>
</evidence>
<dbReference type="Proteomes" id="UP000245207">
    <property type="component" value="Unassembled WGS sequence"/>
</dbReference>
<comment type="subcellular location">
    <subcellularLocation>
        <location evidence="1">Nucleus</location>
    </subcellularLocation>
</comment>
<evidence type="ECO:0000256" key="4">
    <source>
        <dbReference type="ARBA" id="ARBA00023125"/>
    </source>
</evidence>
<feature type="domain" description="TF-B3" evidence="8">
    <location>
        <begin position="78"/>
        <end position="178"/>
    </location>
</feature>
<dbReference type="InterPro" id="IPR003340">
    <property type="entry name" value="B3_DNA-bd"/>
</dbReference>
<dbReference type="GO" id="GO:0003677">
    <property type="term" value="F:DNA binding"/>
    <property type="evidence" value="ECO:0007669"/>
    <property type="project" value="UniProtKB-KW"/>
</dbReference>
<sequence>MDNEVQEFDLIVFKHQGQTMFDFMVFDQSACERKYPNLLNEIDVEDHIQERSKKSKKHKRNDYSSRKEDKSHLSDDSCFTAIMTPSNIESSRLHVPTKFARSNGFITEDTQNEIVHTKAVIVDEAQRIWPATLHTNCKQVRLGGWRELRIKYHLKAGDSCMFELVKLGEVSVFSFYKSDATNSYKPNPNFYLYTCGLDYSELGKKPVRDDHIQVQKETGLTSKETNMTSNNHSYFVSTLKPSTFKTPCLYLPVAFSIPNGLKIGQMILRNDKGRSWTIQLRKMGENYFYLGCGLKDFCNANGLKVGDAYKFELIENEKDKPPVVNFSLLNVDCTMDAVEPIKGSDSIHKLTSFDTLDVEEPLTVSDSNYTDQMTKNLKKRKRQDYAPQSKHEFQFQLGKDRSFVAVMTPSCIRSSTLCVPLKFARSNGLITKRSQTQIVNMQIVIIDEAQRTWPATLKIWRTGTRVSITCWRKLQGVTGSCLFLETIVMLITFIGKKPFENHNQAEVEIDSAIKKETSSTLKSHPYFISTLNLKRITKTGLYLPVEFSTSNGLKLGEIILRYDNRRSRKVQLVKHGEKTFKLARGFKDFCVENGLKEGNAYKFEIVEDQKDNPPVMHVSLYEDLARGKKNYPYFISEVKSFVVEKMLYLPKKFARKNGLFNKEEMILKNVRNEGSWTVELKSSKNNKYCYIGRGWKEFYVANGLKDGDLFKFELVDNGEKPTANFRFQSIT</sequence>
<dbReference type="OrthoDB" id="1109907at2759"/>
<dbReference type="SMART" id="SM01019">
    <property type="entry name" value="B3"/>
    <property type="match status" value="5"/>
</dbReference>
<dbReference type="InterPro" id="IPR015300">
    <property type="entry name" value="DNA-bd_pseudobarrel_sf"/>
</dbReference>
<comment type="caution">
    <text evidence="9">The sequence shown here is derived from an EMBL/GenBank/DDBJ whole genome shotgun (WGS) entry which is preliminary data.</text>
</comment>
<evidence type="ECO:0000256" key="7">
    <source>
        <dbReference type="SAM" id="MobiDB-lite"/>
    </source>
</evidence>
<dbReference type="Pfam" id="PF02362">
    <property type="entry name" value="B3"/>
    <property type="match status" value="4"/>
</dbReference>
<dbReference type="PANTHER" id="PTHR31674">
    <property type="entry name" value="B3 DOMAIN-CONTAINING PROTEIN REM-LIKE 3-RELATED"/>
    <property type="match status" value="1"/>
</dbReference>
<reference evidence="9 10" key="1">
    <citation type="journal article" date="2018" name="Mol. Plant">
        <title>The genome of Artemisia annua provides insight into the evolution of Asteraceae family and artemisinin biosynthesis.</title>
        <authorList>
            <person name="Shen Q."/>
            <person name="Zhang L."/>
            <person name="Liao Z."/>
            <person name="Wang S."/>
            <person name="Yan T."/>
            <person name="Shi P."/>
            <person name="Liu M."/>
            <person name="Fu X."/>
            <person name="Pan Q."/>
            <person name="Wang Y."/>
            <person name="Lv Z."/>
            <person name="Lu X."/>
            <person name="Zhang F."/>
            <person name="Jiang W."/>
            <person name="Ma Y."/>
            <person name="Chen M."/>
            <person name="Hao X."/>
            <person name="Li L."/>
            <person name="Tang Y."/>
            <person name="Lv G."/>
            <person name="Zhou Y."/>
            <person name="Sun X."/>
            <person name="Brodelius P.E."/>
            <person name="Rose J.K.C."/>
            <person name="Tang K."/>
        </authorList>
    </citation>
    <scope>NUCLEOTIDE SEQUENCE [LARGE SCALE GENOMIC DNA]</scope>
    <source>
        <strain evidence="10">cv. Huhao1</strain>
        <tissue evidence="9">Leaf</tissue>
    </source>
</reference>
<feature type="domain" description="TF-B3" evidence="8">
    <location>
        <begin position="632"/>
        <end position="728"/>
    </location>
</feature>
<keyword evidence="10" id="KW-1185">Reference proteome</keyword>
<feature type="domain" description="TF-B3" evidence="8">
    <location>
        <begin position="526"/>
        <end position="624"/>
    </location>
</feature>
<dbReference type="STRING" id="35608.A0A2U1MNN4"/>
<organism evidence="9 10">
    <name type="scientific">Artemisia annua</name>
    <name type="common">Sweet wormwood</name>
    <dbReference type="NCBI Taxonomy" id="35608"/>
    <lineage>
        <taxon>Eukaryota</taxon>
        <taxon>Viridiplantae</taxon>
        <taxon>Streptophyta</taxon>
        <taxon>Embryophyta</taxon>
        <taxon>Tracheophyta</taxon>
        <taxon>Spermatophyta</taxon>
        <taxon>Magnoliopsida</taxon>
        <taxon>eudicotyledons</taxon>
        <taxon>Gunneridae</taxon>
        <taxon>Pentapetalae</taxon>
        <taxon>asterids</taxon>
        <taxon>campanulids</taxon>
        <taxon>Asterales</taxon>
        <taxon>Asteraceae</taxon>
        <taxon>Asteroideae</taxon>
        <taxon>Anthemideae</taxon>
        <taxon>Artemisiinae</taxon>
        <taxon>Artemisia</taxon>
    </lineage>
</organism>
<dbReference type="PROSITE" id="PS50863">
    <property type="entry name" value="B3"/>
    <property type="match status" value="4"/>
</dbReference>
<evidence type="ECO:0000256" key="3">
    <source>
        <dbReference type="ARBA" id="ARBA00023015"/>
    </source>
</evidence>
<dbReference type="GO" id="GO:0005634">
    <property type="term" value="C:nucleus"/>
    <property type="evidence" value="ECO:0007669"/>
    <property type="project" value="UniProtKB-SubCell"/>
</dbReference>
<dbReference type="AlphaFoldDB" id="A0A2U1MNN4"/>
<keyword evidence="2" id="KW-0677">Repeat</keyword>
<dbReference type="CDD" id="cd10017">
    <property type="entry name" value="B3_DNA"/>
    <property type="match status" value="5"/>
</dbReference>
<keyword evidence="5" id="KW-0804">Transcription</keyword>
<keyword evidence="4" id="KW-0238">DNA-binding</keyword>
<dbReference type="SUPFAM" id="SSF101936">
    <property type="entry name" value="DNA-binding pseudobarrel domain"/>
    <property type="match status" value="5"/>
</dbReference>
<feature type="domain" description="TF-B3" evidence="8">
    <location>
        <begin position="234"/>
        <end position="332"/>
    </location>
</feature>
<protein>
    <submittedName>
        <fullName evidence="9">Auxin response factor</fullName>
    </submittedName>
</protein>
<dbReference type="Gene3D" id="2.40.330.10">
    <property type="entry name" value="DNA-binding pseudobarrel domain"/>
    <property type="match status" value="5"/>
</dbReference>